<proteinExistence type="predicted"/>
<organism evidence="1 2">
    <name type="scientific">Parabacteroides distasonis</name>
    <dbReference type="NCBI Taxonomy" id="823"/>
    <lineage>
        <taxon>Bacteria</taxon>
        <taxon>Pseudomonadati</taxon>
        <taxon>Bacteroidota</taxon>
        <taxon>Bacteroidia</taxon>
        <taxon>Bacteroidales</taxon>
        <taxon>Tannerellaceae</taxon>
        <taxon>Parabacteroides</taxon>
    </lineage>
</organism>
<dbReference type="Proteomes" id="UP000432516">
    <property type="component" value="Unassembled WGS sequence"/>
</dbReference>
<comment type="caution">
    <text evidence="1">The sequence shown here is derived from an EMBL/GenBank/DDBJ whole genome shotgun (WGS) entry which is preliminary data.</text>
</comment>
<dbReference type="EMBL" id="WKNE01000330">
    <property type="protein sequence ID" value="MRZ58045.1"/>
    <property type="molecule type" value="Genomic_DNA"/>
</dbReference>
<sequence length="66" mass="7683">NVLPIYSSFVTPNIVNGYTQSITISDTEIEILYFKNKQTGYYDLPIQVESSGHIYNCYIRIQFIKK</sequence>
<evidence type="ECO:0000313" key="2">
    <source>
        <dbReference type="Proteomes" id="UP000432516"/>
    </source>
</evidence>
<gene>
    <name evidence="1" type="ORF">GKD68_25645</name>
</gene>
<dbReference type="AlphaFoldDB" id="A0A7K0I7G6"/>
<accession>A0A7K0I7G6</accession>
<evidence type="ECO:0000313" key="1">
    <source>
        <dbReference type="EMBL" id="MRZ58045.1"/>
    </source>
</evidence>
<feature type="non-terminal residue" evidence="1">
    <location>
        <position position="1"/>
    </location>
</feature>
<protein>
    <submittedName>
        <fullName evidence="1">Uncharacterized protein</fullName>
    </submittedName>
</protein>
<name>A0A7K0I7G6_PARDI</name>
<reference evidence="1 2" key="1">
    <citation type="journal article" date="2019" name="Nat. Med.">
        <title>A library of human gut bacterial isolates paired with longitudinal multiomics data enables mechanistic microbiome research.</title>
        <authorList>
            <person name="Poyet M."/>
            <person name="Groussin M."/>
            <person name="Gibbons S.M."/>
            <person name="Avila-Pacheco J."/>
            <person name="Jiang X."/>
            <person name="Kearney S.M."/>
            <person name="Perrotta A.R."/>
            <person name="Berdy B."/>
            <person name="Zhao S."/>
            <person name="Lieberman T.D."/>
            <person name="Swanson P.K."/>
            <person name="Smith M."/>
            <person name="Roesemann S."/>
            <person name="Alexander J.E."/>
            <person name="Rich S.A."/>
            <person name="Livny J."/>
            <person name="Vlamakis H."/>
            <person name="Clish C."/>
            <person name="Bullock K."/>
            <person name="Deik A."/>
            <person name="Scott J."/>
            <person name="Pierce K.A."/>
            <person name="Xavier R.J."/>
            <person name="Alm E.J."/>
        </authorList>
    </citation>
    <scope>NUCLEOTIDE SEQUENCE [LARGE SCALE GENOMIC DNA]</scope>
    <source>
        <strain evidence="1 2">BIOML-A2</strain>
    </source>
</reference>